<dbReference type="PROSITE" id="PS50157">
    <property type="entry name" value="ZINC_FINGER_C2H2_2"/>
    <property type="match status" value="5"/>
</dbReference>
<evidence type="ECO:0000256" key="18">
    <source>
        <dbReference type="SAM" id="MobiDB-lite"/>
    </source>
</evidence>
<evidence type="ECO:0000256" key="16">
    <source>
        <dbReference type="PROSITE-ProRule" id="PRU00042"/>
    </source>
</evidence>
<feature type="domain" description="C2H2-type" evidence="19">
    <location>
        <begin position="351"/>
        <end position="378"/>
    </location>
</feature>
<evidence type="ECO:0000256" key="6">
    <source>
        <dbReference type="ARBA" id="ARBA00022737"/>
    </source>
</evidence>
<dbReference type="Pfam" id="PF00096">
    <property type="entry name" value="zf-C2H2"/>
    <property type="match status" value="2"/>
</dbReference>
<evidence type="ECO:0000256" key="5">
    <source>
        <dbReference type="ARBA" id="ARBA00022723"/>
    </source>
</evidence>
<feature type="domain" description="C2H2-type" evidence="19">
    <location>
        <begin position="261"/>
        <end position="290"/>
    </location>
</feature>
<dbReference type="Gene3D" id="3.30.160.60">
    <property type="entry name" value="Classic Zinc Finger"/>
    <property type="match status" value="5"/>
</dbReference>
<feature type="compositionally biased region" description="Basic and acidic residues" evidence="18">
    <location>
        <begin position="224"/>
        <end position="235"/>
    </location>
</feature>
<feature type="region of interest" description="Disordered" evidence="18">
    <location>
        <begin position="210"/>
        <end position="251"/>
    </location>
</feature>
<feature type="domain" description="ZAD" evidence="20">
    <location>
        <begin position="25"/>
        <end position="118"/>
    </location>
</feature>
<evidence type="ECO:0000313" key="22">
    <source>
        <dbReference type="Proteomes" id="UP000265120"/>
    </source>
</evidence>
<keyword evidence="8 17" id="KW-0862">Zinc</keyword>
<dbReference type="GO" id="GO:0003677">
    <property type="term" value="F:DNA binding"/>
    <property type="evidence" value="ECO:0007669"/>
    <property type="project" value="UniProtKB-KW"/>
</dbReference>
<feature type="domain" description="C2H2-type" evidence="19">
    <location>
        <begin position="292"/>
        <end position="322"/>
    </location>
</feature>
<evidence type="ECO:0000256" key="4">
    <source>
        <dbReference type="ARBA" id="ARBA00022454"/>
    </source>
</evidence>
<dbReference type="GO" id="GO:0000776">
    <property type="term" value="C:kinetochore"/>
    <property type="evidence" value="ECO:0007669"/>
    <property type="project" value="UniProtKB-KW"/>
</dbReference>
<evidence type="ECO:0000259" key="19">
    <source>
        <dbReference type="PROSITE" id="PS50157"/>
    </source>
</evidence>
<dbReference type="SMART" id="SM00355">
    <property type="entry name" value="ZnF_C2H2"/>
    <property type="match status" value="5"/>
</dbReference>
<feature type="domain" description="C2H2-type" evidence="19">
    <location>
        <begin position="323"/>
        <end position="350"/>
    </location>
</feature>
<feature type="binding site" evidence="17">
    <location>
        <position position="27"/>
    </location>
    <ligand>
        <name>Zn(2+)</name>
        <dbReference type="ChEBI" id="CHEBI:29105"/>
    </ligand>
</feature>
<keyword evidence="13" id="KW-0539">Nucleus</keyword>
<evidence type="ECO:0000256" key="14">
    <source>
        <dbReference type="ARBA" id="ARBA00023328"/>
    </source>
</evidence>
<dbReference type="AlphaFoldDB" id="A0A3P8X6H5"/>
<evidence type="ECO:0000256" key="11">
    <source>
        <dbReference type="ARBA" id="ARBA00023125"/>
    </source>
</evidence>
<dbReference type="FunFam" id="3.30.160.60:FF:000503">
    <property type="entry name" value="Zinc finger protein 276"/>
    <property type="match status" value="1"/>
</dbReference>
<dbReference type="Proteomes" id="UP000265120">
    <property type="component" value="Chromosome 6"/>
</dbReference>
<evidence type="ECO:0000256" key="3">
    <source>
        <dbReference type="ARBA" id="ARBA00004629"/>
    </source>
</evidence>
<sequence>WSWNATTTNRREKAVDFIGCRLSTATCRLCHGKFSPRSLRHAFNHGSRDSVDVVDEDSDTADRSPLLFHTDFQQLVGVQLTRDPQLSEFICKKCYANFYKCHDQICQVFISLPSFTSDSRCLHSLVSWAHHHGEACRSCPDLKEVLKGQCWGSVEAVWGCVDGHSYTMHSQYSPTGPATAGSTLNCNSNSCGDAVMVFSEDEVEDGRKAVMSEDEPFDPNSTTRRQDTTITEEPRIKKKPGPKPGWKNKFKPKSEELPNIYKCPYQGCTAVYRAPDGLKKHIKEHHEEVRERPCPHPGCNKIFMIDRYLQRHVKLIHTEERNYICDQCGQTFKQRKHLSVHQMRHSGAKPLQCEVCGFQCRQRASLKYHMTKHKAEADLEFACVVCRKRFEKAHNLNVHMSMVHPVIQTVETHTHCQIRSCDRPKP</sequence>
<keyword evidence="6" id="KW-0677">Repeat</keyword>
<dbReference type="InterPro" id="IPR050888">
    <property type="entry name" value="ZnF_C2H2-type_TF"/>
</dbReference>
<evidence type="ECO:0000256" key="9">
    <source>
        <dbReference type="ARBA" id="ARBA00022838"/>
    </source>
</evidence>
<dbReference type="GeneTree" id="ENSGT00940000158841"/>
<name>A0A3P8X6H5_CYNSE</name>
<feature type="binding site" evidence="17">
    <location>
        <position position="91"/>
    </location>
    <ligand>
        <name>Zn(2+)</name>
        <dbReference type="ChEBI" id="CHEBI:29105"/>
    </ligand>
</feature>
<dbReference type="InterPro" id="IPR036236">
    <property type="entry name" value="Znf_C2H2_sf"/>
</dbReference>
<evidence type="ECO:0000256" key="2">
    <source>
        <dbReference type="ARBA" id="ARBA00004123"/>
    </source>
</evidence>
<keyword evidence="9" id="KW-0995">Kinetochore</keyword>
<evidence type="ECO:0000259" key="20">
    <source>
        <dbReference type="PROSITE" id="PS51915"/>
    </source>
</evidence>
<comment type="subcellular location">
    <subcellularLocation>
        <location evidence="3">Chromosome</location>
        <location evidence="3">Centromere</location>
        <location evidence="3">Kinetochore</location>
    </subcellularLocation>
    <subcellularLocation>
        <location evidence="2">Nucleus</location>
    </subcellularLocation>
</comment>
<evidence type="ECO:0000313" key="21">
    <source>
        <dbReference type="Ensembl" id="ENSCSEP00000033991.1"/>
    </source>
</evidence>
<evidence type="ECO:0000256" key="7">
    <source>
        <dbReference type="ARBA" id="ARBA00022771"/>
    </source>
</evidence>
<proteinExistence type="predicted"/>
<reference evidence="21 22" key="1">
    <citation type="journal article" date="2014" name="Nat. Genet.">
        <title>Whole-genome sequence of a flatfish provides insights into ZW sex chromosome evolution and adaptation to a benthic lifestyle.</title>
        <authorList>
            <person name="Chen S."/>
            <person name="Zhang G."/>
            <person name="Shao C."/>
            <person name="Huang Q."/>
            <person name="Liu G."/>
            <person name="Zhang P."/>
            <person name="Song W."/>
            <person name="An N."/>
            <person name="Chalopin D."/>
            <person name="Volff J.N."/>
            <person name="Hong Y."/>
            <person name="Li Q."/>
            <person name="Sha Z."/>
            <person name="Zhou H."/>
            <person name="Xie M."/>
            <person name="Yu Q."/>
            <person name="Liu Y."/>
            <person name="Xiang H."/>
            <person name="Wang N."/>
            <person name="Wu K."/>
            <person name="Yang C."/>
            <person name="Zhou Q."/>
            <person name="Liao X."/>
            <person name="Yang L."/>
            <person name="Hu Q."/>
            <person name="Zhang J."/>
            <person name="Meng L."/>
            <person name="Jin L."/>
            <person name="Tian Y."/>
            <person name="Lian J."/>
            <person name="Yang J."/>
            <person name="Miao G."/>
            <person name="Liu S."/>
            <person name="Liang Z."/>
            <person name="Yan F."/>
            <person name="Li Y."/>
            <person name="Sun B."/>
            <person name="Zhang H."/>
            <person name="Zhang J."/>
            <person name="Zhu Y."/>
            <person name="Du M."/>
            <person name="Zhao Y."/>
            <person name="Schartl M."/>
            <person name="Tang Q."/>
            <person name="Wang J."/>
        </authorList>
    </citation>
    <scope>NUCLEOTIDE SEQUENCE</scope>
</reference>
<accession>A0A3P8X6H5</accession>
<evidence type="ECO:0000256" key="15">
    <source>
        <dbReference type="ARBA" id="ARBA00067232"/>
    </source>
</evidence>
<comment type="function">
    <text evidence="1">May be involved in transcriptional regulation.</text>
</comment>
<dbReference type="InterPro" id="IPR013087">
    <property type="entry name" value="Znf_C2H2_type"/>
</dbReference>
<keyword evidence="10" id="KW-0805">Transcription regulation</keyword>
<evidence type="ECO:0000256" key="12">
    <source>
        <dbReference type="ARBA" id="ARBA00023163"/>
    </source>
</evidence>
<dbReference type="SUPFAM" id="SSF57667">
    <property type="entry name" value="beta-beta-alpha zinc fingers"/>
    <property type="match status" value="2"/>
</dbReference>
<keyword evidence="14" id="KW-0137">Centromere</keyword>
<keyword evidence="11" id="KW-0238">DNA-binding</keyword>
<reference evidence="21" key="3">
    <citation type="submission" date="2025-09" db="UniProtKB">
        <authorList>
            <consortium name="Ensembl"/>
        </authorList>
    </citation>
    <scope>IDENTIFICATION</scope>
</reference>
<dbReference type="PROSITE" id="PS00028">
    <property type="entry name" value="ZINC_FINGER_C2H2_1"/>
    <property type="match status" value="5"/>
</dbReference>
<organism evidence="21 22">
    <name type="scientific">Cynoglossus semilaevis</name>
    <name type="common">Tongue sole</name>
    <dbReference type="NCBI Taxonomy" id="244447"/>
    <lineage>
        <taxon>Eukaryota</taxon>
        <taxon>Metazoa</taxon>
        <taxon>Chordata</taxon>
        <taxon>Craniata</taxon>
        <taxon>Vertebrata</taxon>
        <taxon>Euteleostomi</taxon>
        <taxon>Actinopterygii</taxon>
        <taxon>Neopterygii</taxon>
        <taxon>Teleostei</taxon>
        <taxon>Neoteleostei</taxon>
        <taxon>Acanthomorphata</taxon>
        <taxon>Carangaria</taxon>
        <taxon>Pleuronectiformes</taxon>
        <taxon>Pleuronectoidei</taxon>
        <taxon>Cynoglossidae</taxon>
        <taxon>Cynoglossinae</taxon>
        <taxon>Cynoglossus</taxon>
    </lineage>
</organism>
<keyword evidence="22" id="KW-1185">Reference proteome</keyword>
<feature type="binding site" evidence="17">
    <location>
        <position position="30"/>
    </location>
    <ligand>
        <name>Zn(2+)</name>
        <dbReference type="ChEBI" id="CHEBI:29105"/>
    </ligand>
</feature>
<evidence type="ECO:0000256" key="1">
    <source>
        <dbReference type="ARBA" id="ARBA00003767"/>
    </source>
</evidence>
<dbReference type="InterPro" id="IPR012934">
    <property type="entry name" value="Znf_AD"/>
</dbReference>
<feature type="binding site" evidence="17">
    <location>
        <position position="94"/>
    </location>
    <ligand>
        <name>Zn(2+)</name>
        <dbReference type="ChEBI" id="CHEBI:29105"/>
    </ligand>
</feature>
<dbReference type="PROSITE" id="PS51915">
    <property type="entry name" value="ZAD"/>
    <property type="match status" value="1"/>
</dbReference>
<feature type="domain" description="C2H2-type" evidence="19">
    <location>
        <begin position="381"/>
        <end position="404"/>
    </location>
</feature>
<keyword evidence="7 16" id="KW-0863">Zinc-finger</keyword>
<evidence type="ECO:0000256" key="17">
    <source>
        <dbReference type="PROSITE-ProRule" id="PRU01263"/>
    </source>
</evidence>
<dbReference type="FunFam" id="3.30.160.60:FF:000219">
    <property type="entry name" value="Zinc finger protein 276"/>
    <property type="match status" value="1"/>
</dbReference>
<dbReference type="GO" id="GO:0008270">
    <property type="term" value="F:zinc ion binding"/>
    <property type="evidence" value="ECO:0007669"/>
    <property type="project" value="UniProtKB-UniRule"/>
</dbReference>
<evidence type="ECO:0000256" key="13">
    <source>
        <dbReference type="ARBA" id="ARBA00023242"/>
    </source>
</evidence>
<evidence type="ECO:0000256" key="10">
    <source>
        <dbReference type="ARBA" id="ARBA00023015"/>
    </source>
</evidence>
<keyword evidence="4" id="KW-0158">Chromosome</keyword>
<dbReference type="GO" id="GO:0005634">
    <property type="term" value="C:nucleus"/>
    <property type="evidence" value="ECO:0007669"/>
    <property type="project" value="UniProtKB-SubCell"/>
</dbReference>
<protein>
    <recommendedName>
        <fullName evidence="15">Zinc finger protein 276</fullName>
    </recommendedName>
</protein>
<dbReference type="FunFam" id="3.30.160.60:FF:000400">
    <property type="entry name" value="Zinc finger protein 276"/>
    <property type="match status" value="1"/>
</dbReference>
<reference evidence="21" key="2">
    <citation type="submission" date="2025-08" db="UniProtKB">
        <authorList>
            <consortium name="Ensembl"/>
        </authorList>
    </citation>
    <scope>IDENTIFICATION</scope>
</reference>
<evidence type="ECO:0000256" key="8">
    <source>
        <dbReference type="ARBA" id="ARBA00022833"/>
    </source>
</evidence>
<dbReference type="Ensembl" id="ENSCSET00000034430.1">
    <property type="protein sequence ID" value="ENSCSEP00000033991.1"/>
    <property type="gene ID" value="ENSCSEG00000021808.1"/>
</dbReference>
<keyword evidence="5 17" id="KW-0479">Metal-binding</keyword>
<dbReference type="PANTHER" id="PTHR24406">
    <property type="entry name" value="TRANSCRIPTIONAL REPRESSOR CTCFL-RELATED"/>
    <property type="match status" value="1"/>
</dbReference>
<keyword evidence="12" id="KW-0804">Transcription</keyword>
<feature type="compositionally biased region" description="Basic residues" evidence="18">
    <location>
        <begin position="236"/>
        <end position="251"/>
    </location>
</feature>